<gene>
    <name evidence="1" type="ORF">LCGC14_1216530</name>
</gene>
<reference evidence="1" key="1">
    <citation type="journal article" date="2015" name="Nature">
        <title>Complex archaea that bridge the gap between prokaryotes and eukaryotes.</title>
        <authorList>
            <person name="Spang A."/>
            <person name="Saw J.H."/>
            <person name="Jorgensen S.L."/>
            <person name="Zaremba-Niedzwiedzka K."/>
            <person name="Martijn J."/>
            <person name="Lind A.E."/>
            <person name="van Eijk R."/>
            <person name="Schleper C."/>
            <person name="Guy L."/>
            <person name="Ettema T.J."/>
        </authorList>
    </citation>
    <scope>NUCLEOTIDE SEQUENCE</scope>
</reference>
<organism evidence="1">
    <name type="scientific">marine sediment metagenome</name>
    <dbReference type="NCBI Taxonomy" id="412755"/>
    <lineage>
        <taxon>unclassified sequences</taxon>
        <taxon>metagenomes</taxon>
        <taxon>ecological metagenomes</taxon>
    </lineage>
</organism>
<dbReference type="AlphaFoldDB" id="A0A0F9LZW6"/>
<protein>
    <submittedName>
        <fullName evidence="1">Uncharacterized protein</fullName>
    </submittedName>
</protein>
<dbReference type="EMBL" id="LAZR01006367">
    <property type="protein sequence ID" value="KKM92631.1"/>
    <property type="molecule type" value="Genomic_DNA"/>
</dbReference>
<accession>A0A0F9LZW6</accession>
<comment type="caution">
    <text evidence="1">The sequence shown here is derived from an EMBL/GenBank/DDBJ whole genome shotgun (WGS) entry which is preliminary data.</text>
</comment>
<name>A0A0F9LZW6_9ZZZZ</name>
<sequence>MPADGDRQGQLLLGSSLMMEYDTPTRSWKMVVDTELGLVVTEDEVTAYVTGTVTTRESDGLETYRVVFNGLTNPIGTAVAIIGAANKTLRVTQVQIAKPSVNQAPLRIRKYGTAITSGTFSTPTPVPLDSNNAVAAGVVNLYTEVPTNGTLIGALFDADVGTGEIINELFGEQQNAQPLVLRGIAEYLSIETSATGTFAGYVEWTEE</sequence>
<proteinExistence type="predicted"/>
<evidence type="ECO:0000313" key="1">
    <source>
        <dbReference type="EMBL" id="KKM92631.1"/>
    </source>
</evidence>